<dbReference type="STRING" id="92487.SAMN02745130_00161"/>
<dbReference type="PANTHER" id="PTHR46889">
    <property type="entry name" value="TRANSPOSASE INSF FOR INSERTION SEQUENCE IS3B-RELATED"/>
    <property type="match status" value="1"/>
</dbReference>
<dbReference type="AlphaFoldDB" id="A0A1T4VSV3"/>
<protein>
    <submittedName>
        <fullName evidence="3">Transposase InsO and inactivated derivatives</fullName>
    </submittedName>
</protein>
<evidence type="ECO:0000313" key="4">
    <source>
        <dbReference type="Proteomes" id="UP000190460"/>
    </source>
</evidence>
<evidence type="ECO:0000259" key="2">
    <source>
        <dbReference type="PROSITE" id="PS50994"/>
    </source>
</evidence>
<feature type="region of interest" description="Disordered" evidence="1">
    <location>
        <begin position="45"/>
        <end position="70"/>
    </location>
</feature>
<evidence type="ECO:0000313" key="3">
    <source>
        <dbReference type="EMBL" id="SKA67928.1"/>
    </source>
</evidence>
<dbReference type="InterPro" id="IPR036397">
    <property type="entry name" value="RNaseH_sf"/>
</dbReference>
<dbReference type="InterPro" id="IPR001584">
    <property type="entry name" value="Integrase_cat-core"/>
</dbReference>
<reference evidence="3 4" key="1">
    <citation type="submission" date="2017-02" db="EMBL/GenBank/DDBJ databases">
        <authorList>
            <person name="Peterson S.W."/>
        </authorList>
    </citation>
    <scope>NUCLEOTIDE SEQUENCE [LARGE SCALE GENOMIC DNA]</scope>
    <source>
        <strain evidence="3 4">ATCC 49788</strain>
    </source>
</reference>
<gene>
    <name evidence="3" type="ORF">SAMN02745130_00161</name>
</gene>
<keyword evidence="4" id="KW-1185">Reference proteome</keyword>
<dbReference type="GO" id="GO:0015074">
    <property type="term" value="P:DNA integration"/>
    <property type="evidence" value="ECO:0007669"/>
    <property type="project" value="InterPro"/>
</dbReference>
<dbReference type="Proteomes" id="UP000190460">
    <property type="component" value="Unassembled WGS sequence"/>
</dbReference>
<dbReference type="Pfam" id="PF00665">
    <property type="entry name" value="rve"/>
    <property type="match status" value="1"/>
</dbReference>
<dbReference type="EMBL" id="FUYB01000001">
    <property type="protein sequence ID" value="SKA67928.1"/>
    <property type="molecule type" value="Genomic_DNA"/>
</dbReference>
<dbReference type="SUPFAM" id="SSF53098">
    <property type="entry name" value="Ribonuclease H-like"/>
    <property type="match status" value="1"/>
</dbReference>
<name>A0A1T4VSV3_9GAMM</name>
<feature type="domain" description="Integrase catalytic" evidence="2">
    <location>
        <begin position="138"/>
        <end position="305"/>
    </location>
</feature>
<dbReference type="InterPro" id="IPR050900">
    <property type="entry name" value="Transposase_IS3/IS150/IS904"/>
</dbReference>
<dbReference type="InterPro" id="IPR048020">
    <property type="entry name" value="Transpos_IS3"/>
</dbReference>
<evidence type="ECO:0000256" key="1">
    <source>
        <dbReference type="SAM" id="MobiDB-lite"/>
    </source>
</evidence>
<accession>A0A1T4VSV3</accession>
<dbReference type="GO" id="GO:0003676">
    <property type="term" value="F:nucleic acid binding"/>
    <property type="evidence" value="ECO:0007669"/>
    <property type="project" value="InterPro"/>
</dbReference>
<dbReference type="PANTHER" id="PTHR46889:SF4">
    <property type="entry name" value="TRANSPOSASE INSO FOR INSERTION SEQUENCE ELEMENT IS911B-RELATED"/>
    <property type="match status" value="1"/>
</dbReference>
<organism evidence="3 4">
    <name type="scientific">Thiothrix eikelboomii</name>
    <dbReference type="NCBI Taxonomy" id="92487"/>
    <lineage>
        <taxon>Bacteria</taxon>
        <taxon>Pseudomonadati</taxon>
        <taxon>Pseudomonadota</taxon>
        <taxon>Gammaproteobacteria</taxon>
        <taxon>Thiotrichales</taxon>
        <taxon>Thiotrichaceae</taxon>
        <taxon>Thiothrix</taxon>
    </lineage>
</organism>
<proteinExistence type="predicted"/>
<dbReference type="Gene3D" id="3.30.420.10">
    <property type="entry name" value="Ribonuclease H-like superfamily/Ribonuclease H"/>
    <property type="match status" value="1"/>
</dbReference>
<dbReference type="NCBIfam" id="NF033516">
    <property type="entry name" value="transpos_IS3"/>
    <property type="match status" value="1"/>
</dbReference>
<dbReference type="PROSITE" id="PS50994">
    <property type="entry name" value="INTEGRASE"/>
    <property type="match status" value="1"/>
</dbReference>
<feature type="region of interest" description="Disordered" evidence="1">
    <location>
        <begin position="322"/>
        <end position="351"/>
    </location>
</feature>
<dbReference type="InterPro" id="IPR012337">
    <property type="entry name" value="RNaseH-like_sf"/>
</dbReference>
<sequence>MMTTPQQRETVVKLVEEAVSAGARRSPACQVVGINVRTLQRWHPQGEQQVRVDQRSFAQRPEPANKLSETERQELLEVCNQPEYASLPPSQIVPKLADAGCYIASESTIYRTLKAHNQLHHQGHTKAPQAKRQPVTHTATAPNQVWTWDVTWLPSTVTGRFFYLYLVEDLYSRYGVVWEVHERESGELAAELLEKAVWREKLHGKDKPVLHNDNGSIMKAQTLRAKLDELGLNQSFSRPRVSDDNAYVESFFRTLKYAPTWPAKGFATLEEAREWVQQFMQWYNHGHPHSKIRFVTPAQRHHGEDKAIIAKRVDVYAAAKAKPPSAGRAIPGTGRPLLPSPSTPTNQCGKK</sequence>